<evidence type="ECO:0000313" key="2">
    <source>
        <dbReference type="Proteomes" id="UP000600139"/>
    </source>
</evidence>
<proteinExistence type="predicted"/>
<reference evidence="1" key="1">
    <citation type="submission" date="2021-01" db="EMBL/GenBank/DDBJ databases">
        <title>Modified the classification status of verrucomicrobia.</title>
        <authorList>
            <person name="Feng X."/>
        </authorList>
    </citation>
    <scope>NUCLEOTIDE SEQUENCE</scope>
    <source>
        <strain evidence="1">JCM 18052</strain>
    </source>
</reference>
<organism evidence="1 2">
    <name type="scientific">Luteolibacter yonseiensis</name>
    <dbReference type="NCBI Taxonomy" id="1144680"/>
    <lineage>
        <taxon>Bacteria</taxon>
        <taxon>Pseudomonadati</taxon>
        <taxon>Verrucomicrobiota</taxon>
        <taxon>Verrucomicrobiia</taxon>
        <taxon>Verrucomicrobiales</taxon>
        <taxon>Verrucomicrobiaceae</taxon>
        <taxon>Luteolibacter</taxon>
    </lineage>
</organism>
<gene>
    <name evidence="1" type="ORF">JIN84_05255</name>
</gene>
<accession>A0A934R2C7</accession>
<evidence type="ECO:0000313" key="1">
    <source>
        <dbReference type="EMBL" id="MBK1815011.1"/>
    </source>
</evidence>
<protein>
    <submittedName>
        <fullName evidence="1">Uncharacterized protein</fullName>
    </submittedName>
</protein>
<dbReference type="EMBL" id="JAENIK010000004">
    <property type="protein sequence ID" value="MBK1815011.1"/>
    <property type="molecule type" value="Genomic_DNA"/>
</dbReference>
<sequence length="230" mass="25383">MKIHSLLAGVLATTILHAQEKPADPFRENNTGENVAPEKSGPTNISICWETFSLPMATAAQLQREQLPDFELYARLVSAVEKQTARQEAFTLLRAKSGQKAVSESISEDIYPTEYEPPVDSDPATPVAFETRNAGMTLEIEPILGKEDKILDLRLAPEVVTQVRRSAWGQGTATTQMPVFETQRTNTTAILRMDQPYLVSTINRPPNSEADPDAANRVWFAFVTATLAKP</sequence>
<dbReference type="AlphaFoldDB" id="A0A934R2C7"/>
<keyword evidence="2" id="KW-1185">Reference proteome</keyword>
<dbReference type="Proteomes" id="UP000600139">
    <property type="component" value="Unassembled WGS sequence"/>
</dbReference>
<comment type="caution">
    <text evidence="1">The sequence shown here is derived from an EMBL/GenBank/DDBJ whole genome shotgun (WGS) entry which is preliminary data.</text>
</comment>
<name>A0A934R2C7_9BACT</name>
<dbReference type="RefSeq" id="WP_200349957.1">
    <property type="nucleotide sequence ID" value="NZ_BAABHZ010000010.1"/>
</dbReference>